<dbReference type="Pfam" id="PF00149">
    <property type="entry name" value="Metallophos"/>
    <property type="match status" value="1"/>
</dbReference>
<name>A0A7J7K4D8_BUGNE</name>
<keyword evidence="12" id="KW-0539">Nucleus</keyword>
<dbReference type="OrthoDB" id="407609at2759"/>
<keyword evidence="9" id="KW-0862">Zinc</keyword>
<keyword evidence="10" id="KW-0408">Iron</keyword>
<proteinExistence type="inferred from homology"/>
<dbReference type="GO" id="GO:0008419">
    <property type="term" value="F:RNA lariat debranching enzyme activity"/>
    <property type="evidence" value="ECO:0007669"/>
    <property type="project" value="TreeGrafter"/>
</dbReference>
<evidence type="ECO:0000256" key="11">
    <source>
        <dbReference type="ARBA" id="ARBA00023211"/>
    </source>
</evidence>
<feature type="region of interest" description="Disordered" evidence="13">
    <location>
        <begin position="519"/>
        <end position="549"/>
    </location>
</feature>
<organism evidence="15 16">
    <name type="scientific">Bugula neritina</name>
    <name type="common">Brown bryozoan</name>
    <name type="synonym">Sertularia neritina</name>
    <dbReference type="NCBI Taxonomy" id="10212"/>
    <lineage>
        <taxon>Eukaryota</taxon>
        <taxon>Metazoa</taxon>
        <taxon>Spiralia</taxon>
        <taxon>Lophotrochozoa</taxon>
        <taxon>Bryozoa</taxon>
        <taxon>Gymnolaemata</taxon>
        <taxon>Cheilostomatida</taxon>
        <taxon>Flustrina</taxon>
        <taxon>Buguloidea</taxon>
        <taxon>Bugulidae</taxon>
        <taxon>Bugula</taxon>
    </lineage>
</organism>
<evidence type="ECO:0000256" key="6">
    <source>
        <dbReference type="ARBA" id="ARBA00022664"/>
    </source>
</evidence>
<evidence type="ECO:0000256" key="13">
    <source>
        <dbReference type="SAM" id="MobiDB-lite"/>
    </source>
</evidence>
<dbReference type="InterPro" id="IPR029052">
    <property type="entry name" value="Metallo-depent_PP-like"/>
</dbReference>
<evidence type="ECO:0000256" key="2">
    <source>
        <dbReference type="ARBA" id="ARBA00001947"/>
    </source>
</evidence>
<feature type="domain" description="Lariat debranching enzyme C-terminal" evidence="14">
    <location>
        <begin position="235"/>
        <end position="377"/>
    </location>
</feature>
<dbReference type="InterPro" id="IPR004843">
    <property type="entry name" value="Calcineurin-like_PHP"/>
</dbReference>
<dbReference type="InterPro" id="IPR041816">
    <property type="entry name" value="Dbr1_N"/>
</dbReference>
<dbReference type="Proteomes" id="UP000593567">
    <property type="component" value="Unassembled WGS sequence"/>
</dbReference>
<evidence type="ECO:0000256" key="10">
    <source>
        <dbReference type="ARBA" id="ARBA00023004"/>
    </source>
</evidence>
<comment type="subcellular location">
    <subcellularLocation>
        <location evidence="4">Nucleus</location>
    </subcellularLocation>
</comment>
<protein>
    <submittedName>
        <fullName evidence="15">DBR1</fullName>
    </submittedName>
</protein>
<dbReference type="SUPFAM" id="SSF56300">
    <property type="entry name" value="Metallo-dependent phosphatases"/>
    <property type="match status" value="1"/>
</dbReference>
<comment type="cofactor">
    <cofactor evidence="3">
        <name>Fe(2+)</name>
        <dbReference type="ChEBI" id="CHEBI:29033"/>
    </cofactor>
</comment>
<feature type="compositionally biased region" description="Acidic residues" evidence="13">
    <location>
        <begin position="388"/>
        <end position="398"/>
    </location>
</feature>
<reference evidence="15" key="1">
    <citation type="submission" date="2020-06" db="EMBL/GenBank/DDBJ databases">
        <title>Draft genome of Bugula neritina, a colonial animal packing powerful symbionts and potential medicines.</title>
        <authorList>
            <person name="Rayko M."/>
        </authorList>
    </citation>
    <scope>NUCLEOTIDE SEQUENCE [LARGE SCALE GENOMIC DNA]</scope>
    <source>
        <strain evidence="15">Kwan_BN1</strain>
    </source>
</reference>
<feature type="region of interest" description="Disordered" evidence="13">
    <location>
        <begin position="460"/>
        <end position="490"/>
    </location>
</feature>
<gene>
    <name evidence="15" type="ORF">EB796_009260</name>
</gene>
<dbReference type="Gene3D" id="3.60.21.10">
    <property type="match status" value="1"/>
</dbReference>
<evidence type="ECO:0000256" key="5">
    <source>
        <dbReference type="ARBA" id="ARBA00006045"/>
    </source>
</evidence>
<keyword evidence="6" id="KW-0507">mRNA processing</keyword>
<feature type="region of interest" description="Disordered" evidence="13">
    <location>
        <begin position="388"/>
        <end position="441"/>
    </location>
</feature>
<dbReference type="InterPro" id="IPR007708">
    <property type="entry name" value="DBR1_C"/>
</dbReference>
<dbReference type="GO" id="GO:0000398">
    <property type="term" value="P:mRNA splicing, via spliceosome"/>
    <property type="evidence" value="ECO:0007669"/>
    <property type="project" value="TreeGrafter"/>
</dbReference>
<dbReference type="AlphaFoldDB" id="A0A7J7K4D8"/>
<dbReference type="PANTHER" id="PTHR12849">
    <property type="entry name" value="RNA LARIAT DEBRANCHING ENZYME"/>
    <property type="match status" value="1"/>
</dbReference>
<keyword evidence="8" id="KW-0378">Hydrolase</keyword>
<dbReference type="GO" id="GO:0046872">
    <property type="term" value="F:metal ion binding"/>
    <property type="evidence" value="ECO:0007669"/>
    <property type="project" value="UniProtKB-KW"/>
</dbReference>
<comment type="similarity">
    <text evidence="5">Belongs to the lariat debranching enzyme family.</text>
</comment>
<accession>A0A7J7K4D8</accession>
<dbReference type="PANTHER" id="PTHR12849:SF0">
    <property type="entry name" value="LARIAT DEBRANCHING ENZYME"/>
    <property type="match status" value="1"/>
</dbReference>
<dbReference type="FunFam" id="3.60.21.10:FF:000035">
    <property type="entry name" value="Lariat debranching enzyme"/>
    <property type="match status" value="1"/>
</dbReference>
<dbReference type="SMART" id="SM01124">
    <property type="entry name" value="DBR1"/>
    <property type="match status" value="1"/>
</dbReference>
<feature type="compositionally biased region" description="Polar residues" evidence="13">
    <location>
        <begin position="412"/>
        <end position="441"/>
    </location>
</feature>
<dbReference type="Pfam" id="PF05011">
    <property type="entry name" value="DBR1"/>
    <property type="match status" value="1"/>
</dbReference>
<feature type="compositionally biased region" description="Polar residues" evidence="13">
    <location>
        <begin position="462"/>
        <end position="489"/>
    </location>
</feature>
<evidence type="ECO:0000256" key="3">
    <source>
        <dbReference type="ARBA" id="ARBA00001954"/>
    </source>
</evidence>
<evidence type="ECO:0000259" key="14">
    <source>
        <dbReference type="SMART" id="SM01124"/>
    </source>
</evidence>
<comment type="cofactor">
    <cofactor evidence="2">
        <name>Zn(2+)</name>
        <dbReference type="ChEBI" id="CHEBI:29105"/>
    </cofactor>
</comment>
<evidence type="ECO:0000256" key="9">
    <source>
        <dbReference type="ARBA" id="ARBA00022833"/>
    </source>
</evidence>
<keyword evidence="16" id="KW-1185">Reference proteome</keyword>
<dbReference type="EMBL" id="VXIV02001507">
    <property type="protein sequence ID" value="KAF6032446.1"/>
    <property type="molecule type" value="Genomic_DNA"/>
</dbReference>
<evidence type="ECO:0000256" key="4">
    <source>
        <dbReference type="ARBA" id="ARBA00004123"/>
    </source>
</evidence>
<comment type="caution">
    <text evidence="15">The sequence shown here is derived from an EMBL/GenBank/DDBJ whole genome shotgun (WGS) entry which is preliminary data.</text>
</comment>
<evidence type="ECO:0000256" key="7">
    <source>
        <dbReference type="ARBA" id="ARBA00022723"/>
    </source>
</evidence>
<sequence>MRIAVEGCCHDELEIIYDVLEHIQHVEDTKIDLLLMCGDFEATRNPDDLMCMAVPAKYRDMKYFYKYYKGEKKAPILTIVIGGNHEASNYMQELPYGGWLAPNIYYLGYAGIVNVGGLRIGGISGIYKGCDYHKGHFEKPPYTDSAMRSCYHTRSLEVFRLKQVYKDVDIMLSHDWPLHAVQAGNKEQLCRYKPHFRDEIMQNTLGSPAAQEVLTHIKPKYWFSAHLHCKYSAVIKHRGKGEDKITKFLALDKCLPKRSFLQVLDLPSSMEPPYKIQLDAEWLVILKNTNHLLNITDSARYMPGVGCKERYDFKVKDAEITKLLEDFGGDLTLPENFQITAHPYDGTSDKRKGRQPMCRVNPQTTLLCQMLGITDPFAVFCGQSNEENPEEINIDSETSDGTQDTSEPEDAGTTTAESDVETVSQESQSIDDSMHDTTSSEQFPTFMHSQSIDENFLHDEASSSNCVEQSTPSRDSCAMDTTKSDQSPIKLSPMMLPSPKVGFDSSCNELSDVPNIQIRKRCSDDGPSKPSNMDVGLDNAGKISNDPVKKFKRRNLAVYSILTNEKTEDSESEPT</sequence>
<dbReference type="CDD" id="cd00844">
    <property type="entry name" value="MPP_Dbr1_N"/>
    <property type="match status" value="1"/>
</dbReference>
<evidence type="ECO:0000313" key="15">
    <source>
        <dbReference type="EMBL" id="KAF6032446.1"/>
    </source>
</evidence>
<dbReference type="GO" id="GO:0005634">
    <property type="term" value="C:nucleus"/>
    <property type="evidence" value="ECO:0007669"/>
    <property type="project" value="UniProtKB-SubCell"/>
</dbReference>
<keyword evidence="11" id="KW-0464">Manganese</keyword>
<evidence type="ECO:0000256" key="8">
    <source>
        <dbReference type="ARBA" id="ARBA00022801"/>
    </source>
</evidence>
<evidence type="ECO:0000313" key="16">
    <source>
        <dbReference type="Proteomes" id="UP000593567"/>
    </source>
</evidence>
<evidence type="ECO:0000256" key="12">
    <source>
        <dbReference type="ARBA" id="ARBA00023242"/>
    </source>
</evidence>
<evidence type="ECO:0000256" key="1">
    <source>
        <dbReference type="ARBA" id="ARBA00001936"/>
    </source>
</evidence>
<keyword evidence="7" id="KW-0479">Metal-binding</keyword>
<comment type="cofactor">
    <cofactor evidence="1">
        <name>Mn(2+)</name>
        <dbReference type="ChEBI" id="CHEBI:29035"/>
    </cofactor>
</comment>